<dbReference type="SUPFAM" id="SSF51430">
    <property type="entry name" value="NAD(P)-linked oxidoreductase"/>
    <property type="match status" value="1"/>
</dbReference>
<dbReference type="EMBL" id="PDZR01000010">
    <property type="protein sequence ID" value="PNG25960.1"/>
    <property type="molecule type" value="Genomic_DNA"/>
</dbReference>
<dbReference type="InterPro" id="IPR036812">
    <property type="entry name" value="NAD(P)_OxRdtase_dom_sf"/>
</dbReference>
<feature type="domain" description="NADP-dependent oxidoreductase" evidence="1">
    <location>
        <begin position="19"/>
        <end position="202"/>
    </location>
</feature>
<dbReference type="PANTHER" id="PTHR43312">
    <property type="entry name" value="D-THREO-ALDOSE 1-DEHYDROGENASE"/>
    <property type="match status" value="1"/>
</dbReference>
<dbReference type="Gene3D" id="3.20.20.100">
    <property type="entry name" value="NADP-dependent oxidoreductase domain"/>
    <property type="match status" value="1"/>
</dbReference>
<dbReference type="Pfam" id="PF00248">
    <property type="entry name" value="Aldo_ket_red"/>
    <property type="match status" value="1"/>
</dbReference>
<accession>A0A2J7TGR6</accession>
<dbReference type="AlphaFoldDB" id="A0A2J7TGR6"/>
<sequence length="327" mass="35297">MRTVLYPDRAVSALGFSCASLGSRVSEAHSRRLLDYAFDRGVTWYDVAPSDGDGDAEAIVGRFVAGRRDQIIVSAKVGPARPSPSRVMRLFSSLKRSALNAFPELAAVSLRALRTGGEREPLRADRIGSSVLDSLRRLKTDYLDVLALQNPSVEDCRNPAILDALADVVAKGHVRRLAVAGDPDVIEAARETDLFPVIMIRNNPFERAIERVRAAPPGGQAEFLVVRSPFGKAYERLSHLLVGDGGRLASLASQLAYGPPFMTAEILLDYAFGNNPTGIVVAAMSQIAHIEQNCARAARAPRTDVVEFVNKTVLSAPAPRGFGVLRP</sequence>
<dbReference type="Proteomes" id="UP000236286">
    <property type="component" value="Unassembled WGS sequence"/>
</dbReference>
<protein>
    <recommendedName>
        <fullName evidence="1">NADP-dependent oxidoreductase domain-containing protein</fullName>
    </recommendedName>
</protein>
<evidence type="ECO:0000259" key="1">
    <source>
        <dbReference type="Pfam" id="PF00248"/>
    </source>
</evidence>
<organism evidence="2 3">
    <name type="scientific">Methylocella silvestris</name>
    <dbReference type="NCBI Taxonomy" id="199596"/>
    <lineage>
        <taxon>Bacteria</taxon>
        <taxon>Pseudomonadati</taxon>
        <taxon>Pseudomonadota</taxon>
        <taxon>Alphaproteobacteria</taxon>
        <taxon>Hyphomicrobiales</taxon>
        <taxon>Beijerinckiaceae</taxon>
        <taxon>Methylocella</taxon>
    </lineage>
</organism>
<dbReference type="InterPro" id="IPR053135">
    <property type="entry name" value="AKR2_Oxidoreductase"/>
</dbReference>
<dbReference type="RefSeq" id="WP_102843645.1">
    <property type="nucleotide sequence ID" value="NZ_PDZR01000010.1"/>
</dbReference>
<dbReference type="InterPro" id="IPR023210">
    <property type="entry name" value="NADP_OxRdtase_dom"/>
</dbReference>
<gene>
    <name evidence="2" type="ORF">CR492_10190</name>
</gene>
<dbReference type="OrthoDB" id="9768851at2"/>
<proteinExistence type="predicted"/>
<name>A0A2J7TGR6_METSI</name>
<dbReference type="PANTHER" id="PTHR43312:SF1">
    <property type="entry name" value="NADP-DEPENDENT OXIDOREDUCTASE DOMAIN-CONTAINING PROTEIN"/>
    <property type="match status" value="1"/>
</dbReference>
<reference evidence="2 3" key="1">
    <citation type="submission" date="2017-10" db="EMBL/GenBank/DDBJ databases">
        <title>Genome announcement of Methylocella silvestris TVC from permafrost.</title>
        <authorList>
            <person name="Wang J."/>
            <person name="Geng K."/>
            <person name="Ul-Haque F."/>
            <person name="Crombie A.T."/>
            <person name="Street L.E."/>
            <person name="Wookey P.A."/>
            <person name="Murrell J.C."/>
            <person name="Pratscher J."/>
        </authorList>
    </citation>
    <scope>NUCLEOTIDE SEQUENCE [LARGE SCALE GENOMIC DNA]</scope>
    <source>
        <strain evidence="2 3">TVC</strain>
    </source>
</reference>
<evidence type="ECO:0000313" key="2">
    <source>
        <dbReference type="EMBL" id="PNG25960.1"/>
    </source>
</evidence>
<comment type="caution">
    <text evidence="2">The sequence shown here is derived from an EMBL/GenBank/DDBJ whole genome shotgun (WGS) entry which is preliminary data.</text>
</comment>
<evidence type="ECO:0000313" key="3">
    <source>
        <dbReference type="Proteomes" id="UP000236286"/>
    </source>
</evidence>